<keyword evidence="1" id="KW-0812">Transmembrane</keyword>
<name>A0ABY9HE06_9MOLU</name>
<dbReference type="NCBIfam" id="NF045939">
    <property type="entry name" value="MHJ_0274_fam"/>
    <property type="match status" value="1"/>
</dbReference>
<accession>A0ABY9HE06</accession>
<evidence type="ECO:0000313" key="3">
    <source>
        <dbReference type="Proteomes" id="UP001237011"/>
    </source>
</evidence>
<evidence type="ECO:0000256" key="1">
    <source>
        <dbReference type="SAM" id="Phobius"/>
    </source>
</evidence>
<proteinExistence type="predicted"/>
<keyword evidence="3" id="KW-1185">Reference proteome</keyword>
<gene>
    <name evidence="2" type="ORF">Q8852_02060</name>
</gene>
<organism evidence="2 3">
    <name type="scientific">Mycoplasma seminis</name>
    <dbReference type="NCBI Taxonomy" id="512749"/>
    <lineage>
        <taxon>Bacteria</taxon>
        <taxon>Bacillati</taxon>
        <taxon>Mycoplasmatota</taxon>
        <taxon>Mollicutes</taxon>
        <taxon>Mycoplasmataceae</taxon>
        <taxon>Mycoplasma</taxon>
    </lineage>
</organism>
<sequence>MGFNVGIWIFFAIVMSLFLAWVVWQYVKDKRRQKKTKLQAAEFAKESAIYVYDLTIMMNELFKLNRQTLDEFVPSIGKYTMGEINANTRNLLIKIQKSPEYREFLHENPKYHEFNHNFTALRDLNANLWDKKGTKYVEYFINYVQSATDEVEKHNKTEIETLFKEESILINQIQEAYNNEFQKHEQTQQTNSN</sequence>
<dbReference type="EMBL" id="CP132191">
    <property type="protein sequence ID" value="WLP85908.1"/>
    <property type="molecule type" value="Genomic_DNA"/>
</dbReference>
<dbReference type="RefSeq" id="WP_305938331.1">
    <property type="nucleotide sequence ID" value="NZ_CP132191.1"/>
</dbReference>
<evidence type="ECO:0000313" key="2">
    <source>
        <dbReference type="EMBL" id="WLP85908.1"/>
    </source>
</evidence>
<protein>
    <submittedName>
        <fullName evidence="2">Uncharacterized protein</fullName>
    </submittedName>
</protein>
<keyword evidence="1" id="KW-0472">Membrane</keyword>
<feature type="transmembrane region" description="Helical" evidence="1">
    <location>
        <begin position="6"/>
        <end position="27"/>
    </location>
</feature>
<dbReference type="Proteomes" id="UP001237011">
    <property type="component" value="Chromosome"/>
</dbReference>
<reference evidence="2" key="1">
    <citation type="submission" date="2023-08" db="EMBL/GenBank/DDBJ databases">
        <title>Complete genome sequence of Mycoplasma seminis 2200.</title>
        <authorList>
            <person name="Spergser J."/>
        </authorList>
    </citation>
    <scope>NUCLEOTIDE SEQUENCE [LARGE SCALE GENOMIC DNA]</scope>
    <source>
        <strain evidence="2">2200</strain>
    </source>
</reference>
<keyword evidence="1" id="KW-1133">Transmembrane helix</keyword>